<dbReference type="PANTHER" id="PTHR35565">
    <property type="entry name" value="CYTOPLASMIC PROTEIN-RELATED"/>
    <property type="match status" value="1"/>
</dbReference>
<sequence>METNSAVESSAAGATTNADLSLLDRIVLEGNMAVEPSQGVYAKKLIGQLASQILDEGMRTSPDKGVVAMINERVAEIDKLLTDQLNAIMHDEDFQALEASWTGLHDMVFGTETSTRLKLRLLNVTKKELLKDLETAVDHDMSVLFKKVYEEEYGTFGGYPYSLLIGDYTFGRHPQDVALLERISKVAAAAHAPFIAAAAPALFDLKSFTDLGVTRDLSKIFESAELATWRSFRDSEDSRYVSLVLPSYAARLPYGAKTKPVESFNFEEDVDGTDHGKYLWANSAYQMGLRITDAFAKYSWSTAIRGVEGGGKVDGIAAHAYKTSEGDVALKCPTEVTITDRREKELSDLGFIALVNSKGSNFAAFFGGQTTNKPVLYNKDEANANSQLSARLPYVLAASRFAHYLKVIMRDKIGSFQTRGGIEAYLNNWISDYVLINPSASQEQKARFPLGEARVDVTEVPGKPGSYRATCFIKPHFQMEDLTASIRLVADLPAAAA</sequence>
<protein>
    <submittedName>
        <fullName evidence="3">Type VI secretion system contractile sheath large subunit</fullName>
    </submittedName>
</protein>
<comment type="caution">
    <text evidence="3">The sequence shown here is derived from an EMBL/GenBank/DDBJ whole genome shotgun (WGS) entry which is preliminary data.</text>
</comment>
<reference evidence="3 4" key="1">
    <citation type="submission" date="2018-08" db="EMBL/GenBank/DDBJ databases">
        <title>Paraburkholderia sp. DHOM06 isolated from forest soil.</title>
        <authorList>
            <person name="Gao Z.-H."/>
            <person name="Qiu L.-H."/>
        </authorList>
    </citation>
    <scope>NUCLEOTIDE SEQUENCE [LARGE SCALE GENOMIC DNA]</scope>
    <source>
        <strain evidence="3 4">DHOM06</strain>
    </source>
</reference>
<name>A0A3D8JS16_9BURK</name>
<evidence type="ECO:0000259" key="2">
    <source>
        <dbReference type="Pfam" id="PF18945"/>
    </source>
</evidence>
<accession>A0A3D8JS16</accession>
<dbReference type="Pfam" id="PF18945">
    <property type="entry name" value="VipB_2"/>
    <property type="match status" value="1"/>
</dbReference>
<organism evidence="3 4">
    <name type="scientific">Trinickia dinghuensis</name>
    <dbReference type="NCBI Taxonomy" id="2291023"/>
    <lineage>
        <taxon>Bacteria</taxon>
        <taxon>Pseudomonadati</taxon>
        <taxon>Pseudomonadota</taxon>
        <taxon>Betaproteobacteria</taxon>
        <taxon>Burkholderiales</taxon>
        <taxon>Burkholderiaceae</taxon>
        <taxon>Trinickia</taxon>
    </lineage>
</organism>
<dbReference type="InterPro" id="IPR010269">
    <property type="entry name" value="T6SS_TssC-like"/>
</dbReference>
<feature type="domain" description="TssC1 C-terminal" evidence="2">
    <location>
        <begin position="381"/>
        <end position="492"/>
    </location>
</feature>
<feature type="domain" description="TssC1 N-terminal" evidence="1">
    <location>
        <begin position="72"/>
        <end position="371"/>
    </location>
</feature>
<dbReference type="RefSeq" id="WP_115536614.1">
    <property type="nucleotide sequence ID" value="NZ_QRGA01000017.1"/>
</dbReference>
<dbReference type="InterPro" id="IPR044032">
    <property type="entry name" value="TssC1_C"/>
</dbReference>
<dbReference type="InterPro" id="IPR044031">
    <property type="entry name" value="TssC1_N"/>
</dbReference>
<evidence type="ECO:0000259" key="1">
    <source>
        <dbReference type="Pfam" id="PF05943"/>
    </source>
</evidence>
<dbReference type="OrthoDB" id="9764000at2"/>
<evidence type="ECO:0000313" key="3">
    <source>
        <dbReference type="EMBL" id="RDU95837.1"/>
    </source>
</evidence>
<dbReference type="AlphaFoldDB" id="A0A3D8JS16"/>
<gene>
    <name evidence="3" type="primary">tssC</name>
    <name evidence="3" type="ORF">DWV00_26660</name>
</gene>
<keyword evidence="4" id="KW-1185">Reference proteome</keyword>
<dbReference type="Proteomes" id="UP000256838">
    <property type="component" value="Unassembled WGS sequence"/>
</dbReference>
<evidence type="ECO:0000313" key="4">
    <source>
        <dbReference type="Proteomes" id="UP000256838"/>
    </source>
</evidence>
<dbReference type="EMBL" id="QRGA01000017">
    <property type="protein sequence ID" value="RDU95837.1"/>
    <property type="molecule type" value="Genomic_DNA"/>
</dbReference>
<proteinExistence type="predicted"/>
<dbReference type="NCBIfam" id="TIGR03355">
    <property type="entry name" value="VI_chp_2"/>
    <property type="match status" value="1"/>
</dbReference>
<dbReference type="Pfam" id="PF05943">
    <property type="entry name" value="VipB"/>
    <property type="match status" value="1"/>
</dbReference>
<dbReference type="PANTHER" id="PTHR35565:SF3">
    <property type="entry name" value="TYPE VI SECRETION SYSTEM SHEATH PROTEIN TSSC1"/>
    <property type="match status" value="1"/>
</dbReference>